<evidence type="ECO:0000256" key="1">
    <source>
        <dbReference type="ARBA" id="ARBA00000085"/>
    </source>
</evidence>
<name>A0A2S7SYQ2_9BACT</name>
<dbReference type="GO" id="GO:0000155">
    <property type="term" value="F:phosphorelay sensor kinase activity"/>
    <property type="evidence" value="ECO:0007669"/>
    <property type="project" value="InterPro"/>
</dbReference>
<dbReference type="SMART" id="SM00448">
    <property type="entry name" value="REC"/>
    <property type="match status" value="1"/>
</dbReference>
<organism evidence="10 11">
    <name type="scientific">Flavipsychrobacter stenotrophus</name>
    <dbReference type="NCBI Taxonomy" id="2077091"/>
    <lineage>
        <taxon>Bacteria</taxon>
        <taxon>Pseudomonadati</taxon>
        <taxon>Bacteroidota</taxon>
        <taxon>Chitinophagia</taxon>
        <taxon>Chitinophagales</taxon>
        <taxon>Chitinophagaceae</taxon>
        <taxon>Flavipsychrobacter</taxon>
    </lineage>
</organism>
<dbReference type="InterPro" id="IPR005467">
    <property type="entry name" value="His_kinase_dom"/>
</dbReference>
<sequence>MILIVDDKPENIFSLKILLETNGFEVDTALSGEEALKKILRTVYALVILDVQMPDMDGFEVAEAMMGYSKARNTPIIFLSAVNTEKNFIAKGYASGGIDYVTKPFDPDILMLKVRTFCRLYEQTRELHETQIALKLEVEVRRNAQHEQYKRAQELQSVMESIPQIAFTANADGVIEYVNEGWYEYADDKKTFPAVYNSPPLSDYWEQVIRSDEPFYLEVCLVKQGSKEIRYHLLRVMPVKQDKVITKWVGTFTDIHEQKEANETLEKKVVERTRELSEINNALEISNADLQQFASVASHDLKEPLRKIQVFSSIVRERYRDVLQPEIVEYFDKIIASSDRMARLINDLLVFSRLSVNSLFVATDINEVVKSILTDLEIMIGEKNATIIVDELPIMDVIPGQIRQVFQNLISNALKFSSGDVPPVINVSYDIVKEMHLDSMPDRDGAYYRISVKDNGIGFNELYLEKIFTIFQRLNPTGKYEGTGIGLAIAKKIIDKHNGIISARSRENEGAEFIVILPIHQAEHTN</sequence>
<dbReference type="Proteomes" id="UP000239872">
    <property type="component" value="Unassembled WGS sequence"/>
</dbReference>
<dbReference type="InterPro" id="IPR013656">
    <property type="entry name" value="PAS_4"/>
</dbReference>
<dbReference type="Gene3D" id="3.30.450.20">
    <property type="entry name" value="PAS domain"/>
    <property type="match status" value="1"/>
</dbReference>
<evidence type="ECO:0000256" key="6">
    <source>
        <dbReference type="PROSITE-ProRule" id="PRU00169"/>
    </source>
</evidence>
<dbReference type="InterPro" id="IPR035965">
    <property type="entry name" value="PAS-like_dom_sf"/>
</dbReference>
<feature type="domain" description="Response regulatory" evidence="9">
    <location>
        <begin position="1"/>
        <end position="118"/>
    </location>
</feature>
<dbReference type="Pfam" id="PF00072">
    <property type="entry name" value="Response_reg"/>
    <property type="match status" value="1"/>
</dbReference>
<dbReference type="PRINTS" id="PR00344">
    <property type="entry name" value="BCTRLSENSOR"/>
</dbReference>
<dbReference type="PANTHER" id="PTHR43304">
    <property type="entry name" value="PHYTOCHROME-LIKE PROTEIN CPH1"/>
    <property type="match status" value="1"/>
</dbReference>
<dbReference type="SUPFAM" id="SSF55785">
    <property type="entry name" value="PYP-like sensor domain (PAS domain)"/>
    <property type="match status" value="1"/>
</dbReference>
<dbReference type="SMART" id="SM00388">
    <property type="entry name" value="HisKA"/>
    <property type="match status" value="1"/>
</dbReference>
<dbReference type="InterPro" id="IPR036097">
    <property type="entry name" value="HisK_dim/P_sf"/>
</dbReference>
<dbReference type="SUPFAM" id="SSF47384">
    <property type="entry name" value="Homodimeric domain of signal transducing histidine kinase"/>
    <property type="match status" value="1"/>
</dbReference>
<dbReference type="InterPro" id="IPR052162">
    <property type="entry name" value="Sensor_kinase/Photoreceptor"/>
</dbReference>
<dbReference type="SUPFAM" id="SSF52172">
    <property type="entry name" value="CheY-like"/>
    <property type="match status" value="1"/>
</dbReference>
<dbReference type="SMART" id="SM00387">
    <property type="entry name" value="HATPase_c"/>
    <property type="match status" value="1"/>
</dbReference>
<dbReference type="Gene3D" id="1.10.287.130">
    <property type="match status" value="1"/>
</dbReference>
<evidence type="ECO:0000256" key="4">
    <source>
        <dbReference type="ARBA" id="ARBA00022679"/>
    </source>
</evidence>
<dbReference type="InterPro" id="IPR001789">
    <property type="entry name" value="Sig_transdc_resp-reg_receiver"/>
</dbReference>
<dbReference type="InterPro" id="IPR003594">
    <property type="entry name" value="HATPase_dom"/>
</dbReference>
<dbReference type="OrthoDB" id="9781208at2"/>
<reference evidence="10 11" key="1">
    <citation type="submission" date="2018-01" db="EMBL/GenBank/DDBJ databases">
        <title>A novel member of the phylum Bacteroidetes isolated from glacier ice.</title>
        <authorList>
            <person name="Liu Q."/>
            <person name="Xin Y.-H."/>
        </authorList>
    </citation>
    <scope>NUCLEOTIDE SEQUENCE [LARGE SCALE GENOMIC DNA]</scope>
    <source>
        <strain evidence="10 11">RB1R16</strain>
    </source>
</reference>
<dbReference type="InterPro" id="IPR011006">
    <property type="entry name" value="CheY-like_superfamily"/>
</dbReference>
<comment type="caution">
    <text evidence="10">The sequence shown here is derived from an EMBL/GenBank/DDBJ whole genome shotgun (WGS) entry which is preliminary data.</text>
</comment>
<evidence type="ECO:0000256" key="7">
    <source>
        <dbReference type="SAM" id="Coils"/>
    </source>
</evidence>
<dbReference type="Pfam" id="PF08448">
    <property type="entry name" value="PAS_4"/>
    <property type="match status" value="1"/>
</dbReference>
<keyword evidence="7" id="KW-0175">Coiled coil</keyword>
<evidence type="ECO:0000259" key="9">
    <source>
        <dbReference type="PROSITE" id="PS50110"/>
    </source>
</evidence>
<dbReference type="EMBL" id="PPSL01000002">
    <property type="protein sequence ID" value="PQJ11656.1"/>
    <property type="molecule type" value="Genomic_DNA"/>
</dbReference>
<evidence type="ECO:0000259" key="8">
    <source>
        <dbReference type="PROSITE" id="PS50109"/>
    </source>
</evidence>
<dbReference type="RefSeq" id="WP_105038536.1">
    <property type="nucleotide sequence ID" value="NZ_PPSL01000002.1"/>
</dbReference>
<accession>A0A2S7SYQ2</accession>
<dbReference type="Pfam" id="PF02518">
    <property type="entry name" value="HATPase_c"/>
    <property type="match status" value="1"/>
</dbReference>
<keyword evidence="5 10" id="KW-0418">Kinase</keyword>
<comment type="catalytic activity">
    <reaction evidence="1">
        <text>ATP + protein L-histidine = ADP + protein N-phospho-L-histidine.</text>
        <dbReference type="EC" id="2.7.13.3"/>
    </reaction>
</comment>
<dbReference type="InterPro" id="IPR004358">
    <property type="entry name" value="Sig_transdc_His_kin-like_C"/>
</dbReference>
<evidence type="ECO:0000256" key="2">
    <source>
        <dbReference type="ARBA" id="ARBA00012438"/>
    </source>
</evidence>
<proteinExistence type="predicted"/>
<feature type="modified residue" description="4-aspartylphosphate" evidence="6">
    <location>
        <position position="50"/>
    </location>
</feature>
<dbReference type="PANTHER" id="PTHR43304:SF1">
    <property type="entry name" value="PAC DOMAIN-CONTAINING PROTEIN"/>
    <property type="match status" value="1"/>
</dbReference>
<dbReference type="PROSITE" id="PS50109">
    <property type="entry name" value="HIS_KIN"/>
    <property type="match status" value="1"/>
</dbReference>
<dbReference type="SUPFAM" id="SSF55874">
    <property type="entry name" value="ATPase domain of HSP90 chaperone/DNA topoisomerase II/histidine kinase"/>
    <property type="match status" value="1"/>
</dbReference>
<evidence type="ECO:0000313" key="10">
    <source>
        <dbReference type="EMBL" id="PQJ11656.1"/>
    </source>
</evidence>
<dbReference type="InterPro" id="IPR036890">
    <property type="entry name" value="HATPase_C_sf"/>
</dbReference>
<feature type="domain" description="Histidine kinase" evidence="8">
    <location>
        <begin position="296"/>
        <end position="521"/>
    </location>
</feature>
<dbReference type="PROSITE" id="PS50110">
    <property type="entry name" value="RESPONSE_REGULATORY"/>
    <property type="match status" value="1"/>
</dbReference>
<protein>
    <recommendedName>
        <fullName evidence="2">histidine kinase</fullName>
        <ecNumber evidence="2">2.7.13.3</ecNumber>
    </recommendedName>
</protein>
<keyword evidence="11" id="KW-1185">Reference proteome</keyword>
<keyword evidence="3 6" id="KW-0597">Phosphoprotein</keyword>
<gene>
    <name evidence="10" type="ORF">CJD36_007620</name>
</gene>
<keyword evidence="4" id="KW-0808">Transferase</keyword>
<evidence type="ECO:0000256" key="3">
    <source>
        <dbReference type="ARBA" id="ARBA00022553"/>
    </source>
</evidence>
<dbReference type="CDD" id="cd00082">
    <property type="entry name" value="HisKA"/>
    <property type="match status" value="1"/>
</dbReference>
<dbReference type="AlphaFoldDB" id="A0A2S7SYQ2"/>
<feature type="coiled-coil region" evidence="7">
    <location>
        <begin position="255"/>
        <end position="282"/>
    </location>
</feature>
<dbReference type="InterPro" id="IPR003661">
    <property type="entry name" value="HisK_dim/P_dom"/>
</dbReference>
<dbReference type="Gene3D" id="3.30.565.10">
    <property type="entry name" value="Histidine kinase-like ATPase, C-terminal domain"/>
    <property type="match status" value="1"/>
</dbReference>
<dbReference type="FunFam" id="3.30.565.10:FF:000006">
    <property type="entry name" value="Sensor histidine kinase WalK"/>
    <property type="match status" value="1"/>
</dbReference>
<dbReference type="Pfam" id="PF00512">
    <property type="entry name" value="HisKA"/>
    <property type="match status" value="1"/>
</dbReference>
<evidence type="ECO:0000256" key="5">
    <source>
        <dbReference type="ARBA" id="ARBA00022777"/>
    </source>
</evidence>
<evidence type="ECO:0000313" key="11">
    <source>
        <dbReference type="Proteomes" id="UP000239872"/>
    </source>
</evidence>
<dbReference type="Gene3D" id="3.40.50.2300">
    <property type="match status" value="1"/>
</dbReference>
<dbReference type="EC" id="2.7.13.3" evidence="2"/>